<accession>A0AAV7U0D4</accession>
<comment type="caution">
    <text evidence="2">The sequence shown here is derived from an EMBL/GenBank/DDBJ whole genome shotgun (WGS) entry which is preliminary data.</text>
</comment>
<dbReference type="AlphaFoldDB" id="A0AAV7U0D4"/>
<organism evidence="2 3">
    <name type="scientific">Pleurodeles waltl</name>
    <name type="common">Iberian ribbed newt</name>
    <dbReference type="NCBI Taxonomy" id="8319"/>
    <lineage>
        <taxon>Eukaryota</taxon>
        <taxon>Metazoa</taxon>
        <taxon>Chordata</taxon>
        <taxon>Craniata</taxon>
        <taxon>Vertebrata</taxon>
        <taxon>Euteleostomi</taxon>
        <taxon>Amphibia</taxon>
        <taxon>Batrachia</taxon>
        <taxon>Caudata</taxon>
        <taxon>Salamandroidea</taxon>
        <taxon>Salamandridae</taxon>
        <taxon>Pleurodelinae</taxon>
        <taxon>Pleurodeles</taxon>
    </lineage>
</organism>
<reference evidence="2" key="1">
    <citation type="journal article" date="2022" name="bioRxiv">
        <title>Sequencing and chromosome-scale assembly of the giantPleurodeles waltlgenome.</title>
        <authorList>
            <person name="Brown T."/>
            <person name="Elewa A."/>
            <person name="Iarovenko S."/>
            <person name="Subramanian E."/>
            <person name="Araus A.J."/>
            <person name="Petzold A."/>
            <person name="Susuki M."/>
            <person name="Suzuki K.-i.T."/>
            <person name="Hayashi T."/>
            <person name="Toyoda A."/>
            <person name="Oliveira C."/>
            <person name="Osipova E."/>
            <person name="Leigh N.D."/>
            <person name="Simon A."/>
            <person name="Yun M.H."/>
        </authorList>
    </citation>
    <scope>NUCLEOTIDE SEQUENCE</scope>
    <source>
        <strain evidence="2">20211129_DDA</strain>
        <tissue evidence="2">Liver</tissue>
    </source>
</reference>
<evidence type="ECO:0000313" key="2">
    <source>
        <dbReference type="EMBL" id="KAJ1182437.1"/>
    </source>
</evidence>
<keyword evidence="3" id="KW-1185">Reference proteome</keyword>
<name>A0AAV7U0D4_PLEWA</name>
<evidence type="ECO:0000256" key="1">
    <source>
        <dbReference type="SAM" id="MobiDB-lite"/>
    </source>
</evidence>
<dbReference type="EMBL" id="JANPWB010000006">
    <property type="protein sequence ID" value="KAJ1182437.1"/>
    <property type="molecule type" value="Genomic_DNA"/>
</dbReference>
<dbReference type="Proteomes" id="UP001066276">
    <property type="component" value="Chromosome 3_2"/>
</dbReference>
<evidence type="ECO:0000313" key="3">
    <source>
        <dbReference type="Proteomes" id="UP001066276"/>
    </source>
</evidence>
<protein>
    <submittedName>
        <fullName evidence="2">Uncharacterized protein</fullName>
    </submittedName>
</protein>
<feature type="region of interest" description="Disordered" evidence="1">
    <location>
        <begin position="257"/>
        <end position="305"/>
    </location>
</feature>
<sequence length="305" mass="33440">MEKHNCCVFHPLFLFVFKMFITDLIMSAGHSDLIEETPAILNTFLNCGWRLELRGGALATEEATAPVDRGCPAVAPRCCGEPEVRGEALDRWWAPGDDHDGQNGGRRTRHRWRPLVTGALRRHISTVGGGAPAPWNRRKHVAPLLKNRGGLGRVWPERRSLSHLALPRTEGLGFKDGTGLGAPKPVIRVAEGCRGTAAPGWPGTDGRRPGSFPYKLDTRPPEPENGEDLLGENCAKERLPTWEGGCWHGRREALSRTPSPFSFPSAGHPQDPKNPYRVGEFGREGRLVPTPTGNLRPTGRGCRGL</sequence>
<proteinExistence type="predicted"/>
<gene>
    <name evidence="2" type="ORF">NDU88_007627</name>
</gene>